<evidence type="ECO:0000256" key="1">
    <source>
        <dbReference type="SAM" id="MobiDB-lite"/>
    </source>
</evidence>
<reference key="1">
    <citation type="submission" date="2010-11" db="EMBL/GenBank/DDBJ databases">
        <title>The complete sequence of chromosome of Isophaera pallida ATCC 43644.</title>
        <authorList>
            <consortium name="US DOE Joint Genome Institute (JGI-PGF)"/>
            <person name="Lucas S."/>
            <person name="Copeland A."/>
            <person name="Lapidus A."/>
            <person name="Bruce D."/>
            <person name="Goodwin L."/>
            <person name="Pitluck S."/>
            <person name="Kyrpides N."/>
            <person name="Mavromatis K."/>
            <person name="Pagani I."/>
            <person name="Ivanova N."/>
            <person name="Saunders E."/>
            <person name="Brettin T."/>
            <person name="Detter J.C."/>
            <person name="Han C."/>
            <person name="Tapia R."/>
            <person name="Land M."/>
            <person name="Hauser L."/>
            <person name="Markowitz V."/>
            <person name="Cheng J.-F."/>
            <person name="Hugenholtz P."/>
            <person name="Woyke T."/>
            <person name="Wu D."/>
            <person name="Eisen J.A."/>
        </authorList>
    </citation>
    <scope>NUCLEOTIDE SEQUENCE</scope>
    <source>
        <strain>ATCC 43644</strain>
    </source>
</reference>
<feature type="region of interest" description="Disordered" evidence="1">
    <location>
        <begin position="247"/>
        <end position="283"/>
    </location>
</feature>
<protein>
    <submittedName>
        <fullName evidence="2">Uncharacterized protein</fullName>
    </submittedName>
</protein>
<dbReference type="Proteomes" id="UP000008631">
    <property type="component" value="Chromosome"/>
</dbReference>
<dbReference type="AlphaFoldDB" id="E8QYG5"/>
<keyword evidence="3" id="KW-1185">Reference proteome</keyword>
<evidence type="ECO:0000313" key="3">
    <source>
        <dbReference type="Proteomes" id="UP000008631"/>
    </source>
</evidence>
<dbReference type="HOGENOM" id="CLU_603789_0_0_0"/>
<dbReference type="InParanoid" id="E8QYG5"/>
<gene>
    <name evidence="2" type="ordered locus">Isop_3591</name>
</gene>
<reference evidence="2 3" key="2">
    <citation type="journal article" date="2011" name="Stand. Genomic Sci.">
        <title>Complete genome sequence of Isosphaera pallida type strain (IS1B).</title>
        <authorList>
            <consortium name="US DOE Joint Genome Institute (JGI-PGF)"/>
            <person name="Goker M."/>
            <person name="Cleland D."/>
            <person name="Saunders E."/>
            <person name="Lapidus A."/>
            <person name="Nolan M."/>
            <person name="Lucas S."/>
            <person name="Hammon N."/>
            <person name="Deshpande S."/>
            <person name="Cheng J.F."/>
            <person name="Tapia R."/>
            <person name="Han C."/>
            <person name="Goodwin L."/>
            <person name="Pitluck S."/>
            <person name="Liolios K."/>
            <person name="Pagani I."/>
            <person name="Ivanova N."/>
            <person name="Mavromatis K."/>
            <person name="Pati A."/>
            <person name="Chen A."/>
            <person name="Palaniappan K."/>
            <person name="Land M."/>
            <person name="Hauser L."/>
            <person name="Chang Y.J."/>
            <person name="Jeffries C.D."/>
            <person name="Detter J.C."/>
            <person name="Beck B."/>
            <person name="Woyke T."/>
            <person name="Bristow J."/>
            <person name="Eisen J.A."/>
            <person name="Markowitz V."/>
            <person name="Hugenholtz P."/>
            <person name="Kyrpides N.C."/>
            <person name="Klenk H.P."/>
        </authorList>
    </citation>
    <scope>NUCLEOTIDE SEQUENCE [LARGE SCALE GENOMIC DNA]</scope>
    <source>
        <strain evidence="3">ATCC 43644 / DSM 9630 / IS1B</strain>
    </source>
</reference>
<accession>E8QYG5</accession>
<dbReference type="EMBL" id="CP002353">
    <property type="protein sequence ID" value="ADV64148.1"/>
    <property type="molecule type" value="Genomic_DNA"/>
</dbReference>
<organism evidence="2 3">
    <name type="scientific">Isosphaera pallida (strain ATCC 43644 / DSM 9630 / IS1B)</name>
    <dbReference type="NCBI Taxonomy" id="575540"/>
    <lineage>
        <taxon>Bacteria</taxon>
        <taxon>Pseudomonadati</taxon>
        <taxon>Planctomycetota</taxon>
        <taxon>Planctomycetia</taxon>
        <taxon>Isosphaerales</taxon>
        <taxon>Isosphaeraceae</taxon>
        <taxon>Isosphaera</taxon>
    </lineage>
</organism>
<dbReference type="eggNOG" id="COG4886">
    <property type="taxonomic scope" value="Bacteria"/>
</dbReference>
<proteinExistence type="predicted"/>
<evidence type="ECO:0000313" key="2">
    <source>
        <dbReference type="EMBL" id="ADV64148.1"/>
    </source>
</evidence>
<dbReference type="KEGG" id="ipa:Isop_3591"/>
<sequence length="453" mass="49797">MDPNPPPSLDITAEALADLAPFLEAIRKSPSDPGPAAVLSDWLEEQGFVLASGTARLLAEAAQAQPNHPQRALLIRRAHFALGWLAKLGPHSQTVAATLEEMANAIYDPLPIPEPPVAPAEMPRFRRIGLLTRAWLAARNRLALVPSSRVPPHLWTTAIQAGQLDHLQALIIVAPDPAIVLRVLGPALSLPRLGHLTIKLNDMFNSELSAAINCRSIPNAQPLGFDLSEHLARAIAVVGPEPIRQEFMAPPVNDPQPSAGSRSWWRRPRRDEPQPNLQEESRFEAARHHWRNKVLRLIRESYWSEVPQLPHRSSKDLAQSADLYLELSGLVVSPPLAEALAAWPGLSRVVALKLSQCHLVDDDAALTLLNSKFLDQLVQLDMTFTPLSERVWTGLTRPSLECVIVSGGLPEEYRVTATVFGPRLLSRDALILPGGRVVRGNKEDVGRSKDWNP</sequence>
<name>E8QYG5_ISOPI</name>
<feature type="compositionally biased region" description="Basic and acidic residues" evidence="1">
    <location>
        <begin position="269"/>
        <end position="283"/>
    </location>
</feature>
<dbReference type="RefSeq" id="WP_013566436.1">
    <property type="nucleotide sequence ID" value="NC_014962.1"/>
</dbReference>